<evidence type="ECO:0000256" key="8">
    <source>
        <dbReference type="ARBA" id="ARBA00022962"/>
    </source>
</evidence>
<keyword evidence="4" id="KW-0028">Amino-acid biosynthesis</keyword>
<dbReference type="GO" id="GO:0016040">
    <property type="term" value="F:glutamate synthase (NADH) activity"/>
    <property type="evidence" value="ECO:0007669"/>
    <property type="project" value="TreeGrafter"/>
</dbReference>
<evidence type="ECO:0000256" key="13">
    <source>
        <dbReference type="ARBA" id="ARBA00023291"/>
    </source>
</evidence>
<keyword evidence="7" id="KW-0479">Metal-binding</keyword>
<keyword evidence="10" id="KW-0408">Iron</keyword>
<dbReference type="PANTHER" id="PTHR11938">
    <property type="entry name" value="FAD NADPH DEHYDROGENASE/OXIDOREDUCTASE"/>
    <property type="match status" value="1"/>
</dbReference>
<evidence type="ECO:0000313" key="19">
    <source>
        <dbReference type="WBParaSite" id="BTMF_0000976401-mRNA-1"/>
    </source>
</evidence>
<evidence type="ECO:0000256" key="3">
    <source>
        <dbReference type="ARBA" id="ARBA00009716"/>
    </source>
</evidence>
<evidence type="ECO:0000256" key="4">
    <source>
        <dbReference type="ARBA" id="ARBA00022605"/>
    </source>
</evidence>
<dbReference type="WBParaSite" id="BTMF_0000976401-mRNA-1">
    <property type="protein sequence ID" value="BTMF_0000976401-mRNA-1"/>
    <property type="gene ID" value="BTMF_0000976401"/>
</dbReference>
<proteinExistence type="inferred from homology"/>
<protein>
    <recommendedName>
        <fullName evidence="15">glutamate synthase (ferredoxin)</fullName>
        <ecNumber evidence="15">1.4.7.1</ecNumber>
    </recommendedName>
</protein>
<keyword evidence="18" id="KW-1185">Reference proteome</keyword>
<sequence length="436" mass="49219">MVLLSIEQLEKVKSDGLYIPHLEKESCGVGFVASIRGIATHRILCDGRTMLQRLAHRGACACDNDSGDGAGVMTAIPDMLYRNDLRKWLNIIISPFVLNSESFQLAFNANNDEGIELPPVGEYATGLLFLKNDSYEQAIEAFTDLAKGCNLKVITWRKLQTNSGKIGAEARKTEPCIRQVFVTAPYAAADTELFQRNLYVLRKQAVVQLAKQKIECYVVSLSTSTIVYKGQFTPNQLYEYYSDLTNPEYVSHMAMVHSRFSTNTFPSWCRAQPYRMVAHNGEINTLRGNVNFMHAREGTMRSHAYGNNLQKLYPVVERDMSDSGCFDNVLEFLVKAGNRSLPEAAMTMVPEAWENDEEMAPEKRAFYRWAAMLMEPWDGPALMTFSDGRYVGAILDRNGLRPARFCITKDEHIFLASEVGIADLEEENIIRKVGYY</sequence>
<feature type="domain" description="Glutamine amidotransferase type-2" evidence="16">
    <location>
        <begin position="27"/>
        <end position="436"/>
    </location>
</feature>
<dbReference type="InterPro" id="IPR029055">
    <property type="entry name" value="Ntn_hydrolases_N"/>
</dbReference>
<dbReference type="AlphaFoldDB" id="A0A0R3QPX9"/>
<comment type="pathway">
    <text evidence="14">Amino-acid biosynthesis; L-glutamate biosynthesis via GLT pathway; L-glutamate from 2-oxoglutarate and L-glutamine (ferredoxin route): step 1/1.</text>
</comment>
<dbReference type="FunFam" id="3.60.20.10:FF:000043">
    <property type="entry name" value="Glutamate synthase 1 [NADH] chloroplastic"/>
    <property type="match status" value="1"/>
</dbReference>
<evidence type="ECO:0000259" key="16">
    <source>
        <dbReference type="PROSITE" id="PS51278"/>
    </source>
</evidence>
<dbReference type="Proteomes" id="UP000280834">
    <property type="component" value="Unassembled WGS sequence"/>
</dbReference>
<evidence type="ECO:0000256" key="6">
    <source>
        <dbReference type="ARBA" id="ARBA00022643"/>
    </source>
</evidence>
<evidence type="ECO:0000256" key="9">
    <source>
        <dbReference type="ARBA" id="ARBA00023002"/>
    </source>
</evidence>
<name>A0A0R3QPX9_9BILA</name>
<evidence type="ECO:0000256" key="7">
    <source>
        <dbReference type="ARBA" id="ARBA00022723"/>
    </source>
</evidence>
<evidence type="ECO:0000256" key="5">
    <source>
        <dbReference type="ARBA" id="ARBA00022630"/>
    </source>
</evidence>
<keyword evidence="12" id="KW-0314">Glutamate biosynthesis</keyword>
<dbReference type="InterPro" id="IPR017932">
    <property type="entry name" value="GATase_2_dom"/>
</dbReference>
<keyword evidence="13" id="KW-0003">3Fe-4S</keyword>
<reference evidence="17 18" key="2">
    <citation type="submission" date="2018-11" db="EMBL/GenBank/DDBJ databases">
        <authorList>
            <consortium name="Pathogen Informatics"/>
        </authorList>
    </citation>
    <scope>NUCLEOTIDE SEQUENCE [LARGE SCALE GENOMIC DNA]</scope>
</reference>
<keyword evidence="6" id="KW-0288">FMN</keyword>
<evidence type="ECO:0000256" key="15">
    <source>
        <dbReference type="ARBA" id="ARBA00039085"/>
    </source>
</evidence>
<gene>
    <name evidence="17" type="ORF">BTMF_LOCUS7815</name>
</gene>
<evidence type="ECO:0000313" key="18">
    <source>
        <dbReference type="Proteomes" id="UP000280834"/>
    </source>
</evidence>
<keyword evidence="9" id="KW-0560">Oxidoreductase</keyword>
<dbReference type="Gene3D" id="3.60.20.10">
    <property type="entry name" value="Glutamine Phosphoribosylpyrophosphate, subunit 1, domain 1"/>
    <property type="match status" value="1"/>
</dbReference>
<dbReference type="GO" id="GO:0016041">
    <property type="term" value="F:glutamate synthase (ferredoxin) activity"/>
    <property type="evidence" value="ECO:0007669"/>
    <property type="project" value="UniProtKB-EC"/>
</dbReference>
<keyword evidence="8" id="KW-0315">Glutamine amidotransferase</keyword>
<dbReference type="GO" id="GO:0006537">
    <property type="term" value="P:glutamate biosynthetic process"/>
    <property type="evidence" value="ECO:0007669"/>
    <property type="project" value="UniProtKB-KW"/>
</dbReference>
<dbReference type="InterPro" id="IPR050711">
    <property type="entry name" value="ET-N_metabolism_enzyme"/>
</dbReference>
<dbReference type="PROSITE" id="PS51278">
    <property type="entry name" value="GATASE_TYPE_2"/>
    <property type="match status" value="1"/>
</dbReference>
<dbReference type="SUPFAM" id="SSF56235">
    <property type="entry name" value="N-terminal nucleophile aminohydrolases (Ntn hydrolases)"/>
    <property type="match status" value="1"/>
</dbReference>
<keyword evidence="11" id="KW-0411">Iron-sulfur</keyword>
<comment type="similarity">
    <text evidence="3">Belongs to the glutamate synthase family.</text>
</comment>
<evidence type="ECO:0000313" key="17">
    <source>
        <dbReference type="EMBL" id="VDO25939.1"/>
    </source>
</evidence>
<dbReference type="CDD" id="cd00713">
    <property type="entry name" value="GltS"/>
    <property type="match status" value="1"/>
</dbReference>
<accession>A0A0R3QPX9</accession>
<dbReference type="GO" id="GO:0019676">
    <property type="term" value="P:ammonia assimilation cycle"/>
    <property type="evidence" value="ECO:0007669"/>
    <property type="project" value="TreeGrafter"/>
</dbReference>
<dbReference type="EC" id="1.4.7.1" evidence="15"/>
<comment type="cofactor">
    <cofactor evidence="2">
        <name>[3Fe-4S] cluster</name>
        <dbReference type="ChEBI" id="CHEBI:21137"/>
    </cofactor>
</comment>
<evidence type="ECO:0000256" key="14">
    <source>
        <dbReference type="ARBA" id="ARBA00037928"/>
    </source>
</evidence>
<evidence type="ECO:0000256" key="1">
    <source>
        <dbReference type="ARBA" id="ARBA00001917"/>
    </source>
</evidence>
<evidence type="ECO:0000256" key="11">
    <source>
        <dbReference type="ARBA" id="ARBA00023014"/>
    </source>
</evidence>
<reference evidence="19" key="1">
    <citation type="submission" date="2017-02" db="UniProtKB">
        <authorList>
            <consortium name="WormBaseParasite"/>
        </authorList>
    </citation>
    <scope>IDENTIFICATION</scope>
</reference>
<keyword evidence="5" id="KW-0285">Flavoprotein</keyword>
<evidence type="ECO:0000256" key="12">
    <source>
        <dbReference type="ARBA" id="ARBA00023164"/>
    </source>
</evidence>
<dbReference type="PANTHER" id="PTHR11938:SF133">
    <property type="entry name" value="GLUTAMATE SYNTHASE (NADH)"/>
    <property type="match status" value="1"/>
</dbReference>
<evidence type="ECO:0000256" key="10">
    <source>
        <dbReference type="ARBA" id="ARBA00023004"/>
    </source>
</evidence>
<dbReference type="STRING" id="42155.A0A0R3QPX9"/>
<dbReference type="GO" id="GO:0051538">
    <property type="term" value="F:3 iron, 4 sulfur cluster binding"/>
    <property type="evidence" value="ECO:0007669"/>
    <property type="project" value="UniProtKB-KW"/>
</dbReference>
<evidence type="ECO:0000256" key="2">
    <source>
        <dbReference type="ARBA" id="ARBA00001927"/>
    </source>
</evidence>
<dbReference type="Pfam" id="PF00310">
    <property type="entry name" value="GATase_2"/>
    <property type="match status" value="2"/>
</dbReference>
<dbReference type="GO" id="GO:0046872">
    <property type="term" value="F:metal ion binding"/>
    <property type="evidence" value="ECO:0007669"/>
    <property type="project" value="UniProtKB-KW"/>
</dbReference>
<dbReference type="EMBL" id="UZAG01016104">
    <property type="protein sequence ID" value="VDO25939.1"/>
    <property type="molecule type" value="Genomic_DNA"/>
</dbReference>
<comment type="cofactor">
    <cofactor evidence="1">
        <name>FMN</name>
        <dbReference type="ChEBI" id="CHEBI:58210"/>
    </cofactor>
</comment>
<organism evidence="19">
    <name type="scientific">Brugia timori</name>
    <dbReference type="NCBI Taxonomy" id="42155"/>
    <lineage>
        <taxon>Eukaryota</taxon>
        <taxon>Metazoa</taxon>
        <taxon>Ecdysozoa</taxon>
        <taxon>Nematoda</taxon>
        <taxon>Chromadorea</taxon>
        <taxon>Rhabditida</taxon>
        <taxon>Spirurina</taxon>
        <taxon>Spiruromorpha</taxon>
        <taxon>Filarioidea</taxon>
        <taxon>Onchocercidae</taxon>
        <taxon>Brugia</taxon>
    </lineage>
</organism>